<dbReference type="Pfam" id="PF00528">
    <property type="entry name" value="BPD_transp_1"/>
    <property type="match status" value="1"/>
</dbReference>
<dbReference type="RefSeq" id="WP_126549874.1">
    <property type="nucleotide sequence ID" value="NZ_BIFS01000001.1"/>
</dbReference>
<dbReference type="CDD" id="cd06261">
    <property type="entry name" value="TM_PBP2"/>
    <property type="match status" value="1"/>
</dbReference>
<evidence type="ECO:0000256" key="6">
    <source>
        <dbReference type="ARBA" id="ARBA00023136"/>
    </source>
</evidence>
<evidence type="ECO:0000313" key="10">
    <source>
        <dbReference type="Proteomes" id="UP000287188"/>
    </source>
</evidence>
<comment type="caution">
    <text evidence="9">The sequence shown here is derived from an EMBL/GenBank/DDBJ whole genome shotgun (WGS) entry which is preliminary data.</text>
</comment>
<feature type="transmembrane region" description="Helical" evidence="7">
    <location>
        <begin position="152"/>
        <end position="172"/>
    </location>
</feature>
<feature type="transmembrane region" description="Helical" evidence="7">
    <location>
        <begin position="32"/>
        <end position="51"/>
    </location>
</feature>
<evidence type="ECO:0000256" key="7">
    <source>
        <dbReference type="RuleBase" id="RU363032"/>
    </source>
</evidence>
<dbReference type="OrthoDB" id="9774308at2"/>
<dbReference type="PANTHER" id="PTHR43005">
    <property type="entry name" value="BLR7065 PROTEIN"/>
    <property type="match status" value="1"/>
</dbReference>
<sequence length="311" mass="33770">MAIPVAERTDNTPPAQPGLSERLTMKGGLTPYLLVLPTVLVIAVIAIYPMLDSLRISLLDNPFNPSPAFVGLRNYIQVFTDPVFQMALGTTLIFSVCSVALETLFGLGIALLINQTFSGRGLVRTAILVPWAFPTVVSAQMWLLMYNDQTGVITYLLQLIHLLGPGSTLIGSQAGVITAAVITDVWKTTPFMALLILAGLQVIPNEMYEAANVDGTTRWQRFTMITLPLLKRPLLIALLFRSLDAIRAFDLFYVFGLRAVPSLASYANFKMFAGTPGDFAPGVAAAVVVFLLGILISLIFVSMMSDVLKQD</sequence>
<evidence type="ECO:0000259" key="8">
    <source>
        <dbReference type="PROSITE" id="PS50928"/>
    </source>
</evidence>
<keyword evidence="3" id="KW-1003">Cell membrane</keyword>
<dbReference type="SUPFAM" id="SSF161098">
    <property type="entry name" value="MetI-like"/>
    <property type="match status" value="1"/>
</dbReference>
<comment type="subcellular location">
    <subcellularLocation>
        <location evidence="1 7">Cell membrane</location>
        <topology evidence="1 7">Multi-pass membrane protein</topology>
    </subcellularLocation>
</comment>
<organism evidence="9 10">
    <name type="scientific">Dictyobacter kobayashii</name>
    <dbReference type="NCBI Taxonomy" id="2014872"/>
    <lineage>
        <taxon>Bacteria</taxon>
        <taxon>Bacillati</taxon>
        <taxon>Chloroflexota</taxon>
        <taxon>Ktedonobacteria</taxon>
        <taxon>Ktedonobacterales</taxon>
        <taxon>Dictyobacteraceae</taxon>
        <taxon>Dictyobacter</taxon>
    </lineage>
</organism>
<keyword evidence="4 7" id="KW-0812">Transmembrane</keyword>
<keyword evidence="5 7" id="KW-1133">Transmembrane helix</keyword>
<dbReference type="InterPro" id="IPR035906">
    <property type="entry name" value="MetI-like_sf"/>
</dbReference>
<keyword evidence="2 7" id="KW-0813">Transport</keyword>
<feature type="domain" description="ABC transmembrane type-1" evidence="8">
    <location>
        <begin position="88"/>
        <end position="300"/>
    </location>
</feature>
<name>A0A402AGS6_9CHLR</name>
<protein>
    <recommendedName>
        <fullName evidence="8">ABC transmembrane type-1 domain-containing protein</fullName>
    </recommendedName>
</protein>
<keyword evidence="6 7" id="KW-0472">Membrane</keyword>
<dbReference type="InterPro" id="IPR000515">
    <property type="entry name" value="MetI-like"/>
</dbReference>
<dbReference type="GO" id="GO:0055085">
    <property type="term" value="P:transmembrane transport"/>
    <property type="evidence" value="ECO:0007669"/>
    <property type="project" value="InterPro"/>
</dbReference>
<gene>
    <name evidence="9" type="ORF">KDK_21210</name>
</gene>
<reference evidence="10" key="1">
    <citation type="submission" date="2018-12" db="EMBL/GenBank/DDBJ databases">
        <title>Tengunoibacter tsumagoiensis gen. nov., sp. nov., Dictyobacter kobayashii sp. nov., D. alpinus sp. nov., and D. joshuensis sp. nov. and description of Dictyobacteraceae fam. nov. within the order Ktedonobacterales isolated from Tengu-no-mugimeshi.</title>
        <authorList>
            <person name="Wang C.M."/>
            <person name="Zheng Y."/>
            <person name="Sakai Y."/>
            <person name="Toyoda A."/>
            <person name="Minakuchi Y."/>
            <person name="Abe K."/>
            <person name="Yokota A."/>
            <person name="Yabe S."/>
        </authorList>
    </citation>
    <scope>NUCLEOTIDE SEQUENCE [LARGE SCALE GENOMIC DNA]</scope>
    <source>
        <strain evidence="10">Uno11</strain>
    </source>
</reference>
<dbReference type="EMBL" id="BIFS01000001">
    <property type="protein sequence ID" value="GCE18321.1"/>
    <property type="molecule type" value="Genomic_DNA"/>
</dbReference>
<accession>A0A402AGS6</accession>
<evidence type="ECO:0000256" key="2">
    <source>
        <dbReference type="ARBA" id="ARBA00022448"/>
    </source>
</evidence>
<evidence type="ECO:0000256" key="1">
    <source>
        <dbReference type="ARBA" id="ARBA00004651"/>
    </source>
</evidence>
<keyword evidence="10" id="KW-1185">Reference proteome</keyword>
<feature type="transmembrane region" description="Helical" evidence="7">
    <location>
        <begin position="125"/>
        <end position="146"/>
    </location>
</feature>
<dbReference type="Gene3D" id="1.10.3720.10">
    <property type="entry name" value="MetI-like"/>
    <property type="match status" value="1"/>
</dbReference>
<feature type="transmembrane region" description="Helical" evidence="7">
    <location>
        <begin position="279"/>
        <end position="301"/>
    </location>
</feature>
<proteinExistence type="inferred from homology"/>
<dbReference type="GO" id="GO:0005886">
    <property type="term" value="C:plasma membrane"/>
    <property type="evidence" value="ECO:0007669"/>
    <property type="project" value="UniProtKB-SubCell"/>
</dbReference>
<dbReference type="PANTHER" id="PTHR43005:SF2">
    <property type="entry name" value="INTEGRAL MEMBRANE SUGAR TRANSPORT PROTEIN"/>
    <property type="match status" value="1"/>
</dbReference>
<feature type="transmembrane region" description="Helical" evidence="7">
    <location>
        <begin position="252"/>
        <end position="273"/>
    </location>
</feature>
<dbReference type="Proteomes" id="UP000287188">
    <property type="component" value="Unassembled WGS sequence"/>
</dbReference>
<dbReference type="PROSITE" id="PS50928">
    <property type="entry name" value="ABC_TM1"/>
    <property type="match status" value="1"/>
</dbReference>
<evidence type="ECO:0000313" key="9">
    <source>
        <dbReference type="EMBL" id="GCE18321.1"/>
    </source>
</evidence>
<evidence type="ECO:0000256" key="5">
    <source>
        <dbReference type="ARBA" id="ARBA00022989"/>
    </source>
</evidence>
<comment type="similarity">
    <text evidence="7">Belongs to the binding-protein-dependent transport system permease family.</text>
</comment>
<evidence type="ECO:0000256" key="3">
    <source>
        <dbReference type="ARBA" id="ARBA00022475"/>
    </source>
</evidence>
<feature type="transmembrane region" description="Helical" evidence="7">
    <location>
        <begin position="92"/>
        <end position="113"/>
    </location>
</feature>
<evidence type="ECO:0000256" key="4">
    <source>
        <dbReference type="ARBA" id="ARBA00022692"/>
    </source>
</evidence>
<dbReference type="AlphaFoldDB" id="A0A402AGS6"/>